<keyword evidence="5" id="KW-1185">Reference proteome</keyword>
<dbReference type="InterPro" id="IPR012347">
    <property type="entry name" value="Ferritin-like"/>
</dbReference>
<evidence type="ECO:0000313" key="5">
    <source>
        <dbReference type="Proteomes" id="UP000295110"/>
    </source>
</evidence>
<keyword evidence="2" id="KW-0732">Signal</keyword>
<dbReference type="OrthoDB" id="8603558at2"/>
<dbReference type="InterPro" id="IPR005183">
    <property type="entry name" value="DUF305_CopM-like"/>
</dbReference>
<proteinExistence type="predicted"/>
<gene>
    <name evidence="4" type="ORF">EV671_101640</name>
</gene>
<dbReference type="AlphaFoldDB" id="A0A4R3UVI3"/>
<feature type="domain" description="DUF305" evidence="3">
    <location>
        <begin position="45"/>
        <end position="131"/>
    </location>
</feature>
<name>A0A4R3UVI3_ROSSA</name>
<accession>A0A4R3UVI3</accession>
<feature type="signal peptide" evidence="2">
    <location>
        <begin position="1"/>
        <end position="29"/>
    </location>
</feature>
<reference evidence="4 5" key="1">
    <citation type="submission" date="2019-03" db="EMBL/GenBank/DDBJ databases">
        <title>Genomic Encyclopedia of Type Strains, Phase IV (KMG-IV): sequencing the most valuable type-strain genomes for metagenomic binning, comparative biology and taxonomic classification.</title>
        <authorList>
            <person name="Goeker M."/>
        </authorList>
    </citation>
    <scope>NUCLEOTIDE SEQUENCE [LARGE SCALE GENOMIC DNA]</scope>
    <source>
        <strain evidence="4 5">DSM 654</strain>
    </source>
</reference>
<comment type="caution">
    <text evidence="4">The sequence shown here is derived from an EMBL/GenBank/DDBJ whole genome shotgun (WGS) entry which is preliminary data.</text>
</comment>
<feature type="region of interest" description="Disordered" evidence="1">
    <location>
        <begin position="25"/>
        <end position="53"/>
    </location>
</feature>
<evidence type="ECO:0000256" key="2">
    <source>
        <dbReference type="SAM" id="SignalP"/>
    </source>
</evidence>
<dbReference type="PANTHER" id="PTHR36933">
    <property type="entry name" value="SLL0788 PROTEIN"/>
    <property type="match status" value="1"/>
</dbReference>
<evidence type="ECO:0000313" key="4">
    <source>
        <dbReference type="EMBL" id="TCU94618.1"/>
    </source>
</evidence>
<protein>
    <submittedName>
        <fullName evidence="4">DUF305 family protein family protein</fullName>
    </submittedName>
</protein>
<dbReference type="Pfam" id="PF03713">
    <property type="entry name" value="DUF305"/>
    <property type="match status" value="1"/>
</dbReference>
<dbReference type="Proteomes" id="UP000295110">
    <property type="component" value="Unassembled WGS sequence"/>
</dbReference>
<feature type="chain" id="PRO_5020215605" evidence="2">
    <location>
        <begin position="30"/>
        <end position="136"/>
    </location>
</feature>
<sequence>MNPTRRCIRLAVGLSVSVLATLSAGSASAQSTASPAASASAPMDKKPMTGSHADVSKEMHGTMMSGMESMKNMPMSGDLDKDFAMMMKMHHQQAIDMAKPEAEHGKSPELKAMARKIIKDQTKEIAQLDAWMKKHP</sequence>
<feature type="compositionally biased region" description="Low complexity" evidence="1">
    <location>
        <begin position="25"/>
        <end position="42"/>
    </location>
</feature>
<dbReference type="PANTHER" id="PTHR36933:SF1">
    <property type="entry name" value="SLL0788 PROTEIN"/>
    <property type="match status" value="1"/>
</dbReference>
<evidence type="ECO:0000256" key="1">
    <source>
        <dbReference type="SAM" id="MobiDB-lite"/>
    </source>
</evidence>
<dbReference type="RefSeq" id="WP_132572804.1">
    <property type="nucleotide sequence ID" value="NZ_CBCSGL010000012.1"/>
</dbReference>
<dbReference type="EMBL" id="SMBU01000016">
    <property type="protein sequence ID" value="TCU94618.1"/>
    <property type="molecule type" value="Genomic_DNA"/>
</dbReference>
<evidence type="ECO:0000259" key="3">
    <source>
        <dbReference type="Pfam" id="PF03713"/>
    </source>
</evidence>
<dbReference type="Gene3D" id="1.20.1260.10">
    <property type="match status" value="1"/>
</dbReference>
<organism evidence="4 5">
    <name type="scientific">Roseateles saccharophilus</name>
    <name type="common">Pseudomonas saccharophila</name>
    <dbReference type="NCBI Taxonomy" id="304"/>
    <lineage>
        <taxon>Bacteria</taxon>
        <taxon>Pseudomonadati</taxon>
        <taxon>Pseudomonadota</taxon>
        <taxon>Betaproteobacteria</taxon>
        <taxon>Burkholderiales</taxon>
        <taxon>Sphaerotilaceae</taxon>
        <taxon>Roseateles</taxon>
    </lineage>
</organism>